<organism evidence="5 6">
    <name type="scientific">Helianthus annuus</name>
    <name type="common">Common sunflower</name>
    <dbReference type="NCBI Taxonomy" id="4232"/>
    <lineage>
        <taxon>Eukaryota</taxon>
        <taxon>Viridiplantae</taxon>
        <taxon>Streptophyta</taxon>
        <taxon>Embryophyta</taxon>
        <taxon>Tracheophyta</taxon>
        <taxon>Spermatophyta</taxon>
        <taxon>Magnoliopsida</taxon>
        <taxon>eudicotyledons</taxon>
        <taxon>Gunneridae</taxon>
        <taxon>Pentapetalae</taxon>
        <taxon>asterids</taxon>
        <taxon>campanulids</taxon>
        <taxon>Asterales</taxon>
        <taxon>Asteraceae</taxon>
        <taxon>Asteroideae</taxon>
        <taxon>Heliantheae alliance</taxon>
        <taxon>Heliantheae</taxon>
        <taxon>Helianthus</taxon>
    </lineage>
</organism>
<dbReference type="Pfam" id="PF26558">
    <property type="entry name" value="DHQS_2nd"/>
    <property type="match status" value="1"/>
</dbReference>
<dbReference type="InParanoid" id="A0A251TUI0"/>
<evidence type="ECO:0000256" key="1">
    <source>
        <dbReference type="ARBA" id="ARBA00022605"/>
    </source>
</evidence>
<feature type="domain" description="3-dehydroquinate synthase C-terminal" evidence="4">
    <location>
        <begin position="2"/>
        <end position="51"/>
    </location>
</feature>
<evidence type="ECO:0000313" key="6">
    <source>
        <dbReference type="Proteomes" id="UP000215914"/>
    </source>
</evidence>
<dbReference type="InterPro" id="IPR056179">
    <property type="entry name" value="DHQS_C"/>
</dbReference>
<accession>A0A251TUI0</accession>
<gene>
    <name evidence="5" type="ORF">HannXRQ_Chr09g0253281</name>
</gene>
<keyword evidence="3" id="KW-0472">Membrane</keyword>
<evidence type="ECO:0000259" key="4">
    <source>
        <dbReference type="Pfam" id="PF26558"/>
    </source>
</evidence>
<sequence length="125" mass="13661">MTGMSDRVCVDLCSLMKPGILSPSVGSFARGLFLVHSQSNYIATRPFAVNTSRPCLYGDFRSCIVPLKKSEGTKLTSSEGSTKLASFSMCYAAQLYGLLCILRIIWSYVNSVVFADCFICTCITQ</sequence>
<dbReference type="AlphaFoldDB" id="A0A251TUI0"/>
<dbReference type="PANTHER" id="PTHR33563">
    <property type="match status" value="1"/>
</dbReference>
<name>A0A251TUI0_HELAN</name>
<reference evidence="6" key="1">
    <citation type="journal article" date="2017" name="Nature">
        <title>The sunflower genome provides insights into oil metabolism, flowering and Asterid evolution.</title>
        <authorList>
            <person name="Badouin H."/>
            <person name="Gouzy J."/>
            <person name="Grassa C.J."/>
            <person name="Murat F."/>
            <person name="Staton S.E."/>
            <person name="Cottret L."/>
            <person name="Lelandais-Briere C."/>
            <person name="Owens G.L."/>
            <person name="Carrere S."/>
            <person name="Mayjonade B."/>
            <person name="Legrand L."/>
            <person name="Gill N."/>
            <person name="Kane N.C."/>
            <person name="Bowers J.E."/>
            <person name="Hubner S."/>
            <person name="Bellec A."/>
            <person name="Berard A."/>
            <person name="Berges H."/>
            <person name="Blanchet N."/>
            <person name="Boniface M.C."/>
            <person name="Brunel D."/>
            <person name="Catrice O."/>
            <person name="Chaidir N."/>
            <person name="Claudel C."/>
            <person name="Donnadieu C."/>
            <person name="Faraut T."/>
            <person name="Fievet G."/>
            <person name="Helmstetter N."/>
            <person name="King M."/>
            <person name="Knapp S.J."/>
            <person name="Lai Z."/>
            <person name="Le Paslier M.C."/>
            <person name="Lippi Y."/>
            <person name="Lorenzon L."/>
            <person name="Mandel J.R."/>
            <person name="Marage G."/>
            <person name="Marchand G."/>
            <person name="Marquand E."/>
            <person name="Bret-Mestries E."/>
            <person name="Morien E."/>
            <person name="Nambeesan S."/>
            <person name="Nguyen T."/>
            <person name="Pegot-Espagnet P."/>
            <person name="Pouilly N."/>
            <person name="Raftis F."/>
            <person name="Sallet E."/>
            <person name="Schiex T."/>
            <person name="Thomas J."/>
            <person name="Vandecasteele C."/>
            <person name="Vares D."/>
            <person name="Vear F."/>
            <person name="Vautrin S."/>
            <person name="Crespi M."/>
            <person name="Mangin B."/>
            <person name="Burke J.M."/>
            <person name="Salse J."/>
            <person name="Munos S."/>
            <person name="Vincourt P."/>
            <person name="Rieseberg L.H."/>
            <person name="Langlade N.B."/>
        </authorList>
    </citation>
    <scope>NUCLEOTIDE SEQUENCE [LARGE SCALE GENOMIC DNA]</scope>
    <source>
        <strain evidence="6">cv. SF193</strain>
    </source>
</reference>
<keyword evidence="3" id="KW-0812">Transmembrane</keyword>
<keyword evidence="6" id="KW-1185">Reference proteome</keyword>
<evidence type="ECO:0000313" key="5">
    <source>
        <dbReference type="EMBL" id="OTG14785.1"/>
    </source>
</evidence>
<feature type="transmembrane region" description="Helical" evidence="3">
    <location>
        <begin position="84"/>
        <end position="106"/>
    </location>
</feature>
<dbReference type="GO" id="GO:0009073">
    <property type="term" value="P:aromatic amino acid family biosynthetic process"/>
    <property type="evidence" value="ECO:0007669"/>
    <property type="project" value="UniProtKB-KW"/>
</dbReference>
<keyword evidence="1" id="KW-0028">Amino-acid biosynthesis</keyword>
<protein>
    <submittedName>
        <fullName evidence="5">Putative 3-dehydroquinate synthase</fullName>
    </submittedName>
</protein>
<proteinExistence type="predicted"/>
<dbReference type="EMBL" id="CM007898">
    <property type="protein sequence ID" value="OTG14785.1"/>
    <property type="molecule type" value="Genomic_DNA"/>
</dbReference>
<evidence type="ECO:0000256" key="3">
    <source>
        <dbReference type="SAM" id="Phobius"/>
    </source>
</evidence>
<evidence type="ECO:0000256" key="2">
    <source>
        <dbReference type="ARBA" id="ARBA00023141"/>
    </source>
</evidence>
<dbReference type="STRING" id="4232.A0A251TUI0"/>
<keyword evidence="2" id="KW-0057">Aromatic amino acid biosynthesis</keyword>
<dbReference type="GO" id="GO:0016491">
    <property type="term" value="F:oxidoreductase activity"/>
    <property type="evidence" value="ECO:0007669"/>
    <property type="project" value="InterPro"/>
</dbReference>
<dbReference type="Proteomes" id="UP000215914">
    <property type="component" value="Chromosome 9"/>
</dbReference>
<keyword evidence="3" id="KW-1133">Transmembrane helix</keyword>
<dbReference type="PANTHER" id="PTHR33563:SF1">
    <property type="entry name" value="3-DEHYDROQUINATE SYNTHASE"/>
    <property type="match status" value="1"/>
</dbReference>
<dbReference type="InterPro" id="IPR002812">
    <property type="entry name" value="DHQS"/>
</dbReference>
<dbReference type="GO" id="GO:0003856">
    <property type="term" value="F:3-dehydroquinate synthase activity"/>
    <property type="evidence" value="ECO:0007669"/>
    <property type="project" value="InterPro"/>
</dbReference>
<dbReference type="GO" id="GO:0008652">
    <property type="term" value="P:amino acid biosynthetic process"/>
    <property type="evidence" value="ECO:0007669"/>
    <property type="project" value="UniProtKB-KW"/>
</dbReference>